<dbReference type="Gene3D" id="3.30.360.10">
    <property type="entry name" value="Dihydrodipicolinate Reductase, domain 2"/>
    <property type="match status" value="1"/>
</dbReference>
<evidence type="ECO:0000313" key="4">
    <source>
        <dbReference type="Proteomes" id="UP000263993"/>
    </source>
</evidence>
<dbReference type="Pfam" id="PF22725">
    <property type="entry name" value="GFO_IDH_MocA_C3"/>
    <property type="match status" value="1"/>
</dbReference>
<protein>
    <submittedName>
        <fullName evidence="3">Gfo/Idh/MocA family oxidoreductase</fullName>
    </submittedName>
</protein>
<dbReference type="Gene3D" id="3.40.50.720">
    <property type="entry name" value="NAD(P)-binding Rossmann-like Domain"/>
    <property type="match status" value="1"/>
</dbReference>
<feature type="domain" description="GFO/IDH/MocA-like oxidoreductase" evidence="2">
    <location>
        <begin position="132"/>
        <end position="254"/>
    </location>
</feature>
<dbReference type="SUPFAM" id="SSF55347">
    <property type="entry name" value="Glyceraldehyde-3-phosphate dehydrogenase-like, C-terminal domain"/>
    <property type="match status" value="1"/>
</dbReference>
<dbReference type="EMBL" id="QRGO01000003">
    <property type="protein sequence ID" value="RDV01231.1"/>
    <property type="molecule type" value="Genomic_DNA"/>
</dbReference>
<dbReference type="InterPro" id="IPR052515">
    <property type="entry name" value="Gfo/Idh/MocA_Oxidoreductase"/>
</dbReference>
<dbReference type="AlphaFoldDB" id="A0A371B195"/>
<comment type="caution">
    <text evidence="3">The sequence shown here is derived from an EMBL/GenBank/DDBJ whole genome shotgun (WGS) entry which is preliminary data.</text>
</comment>
<dbReference type="InterPro" id="IPR000683">
    <property type="entry name" value="Gfo/Idh/MocA-like_OxRdtase_N"/>
</dbReference>
<dbReference type="Proteomes" id="UP000263993">
    <property type="component" value="Unassembled WGS sequence"/>
</dbReference>
<dbReference type="Pfam" id="PF01408">
    <property type="entry name" value="GFO_IDH_MocA"/>
    <property type="match status" value="1"/>
</dbReference>
<evidence type="ECO:0000313" key="3">
    <source>
        <dbReference type="EMBL" id="RDV01231.1"/>
    </source>
</evidence>
<dbReference type="PANTHER" id="PTHR43249:SF1">
    <property type="entry name" value="D-GLUCOSIDE 3-DEHYDROGENASE"/>
    <property type="match status" value="1"/>
</dbReference>
<organism evidence="3 4">
    <name type="scientific">Undibacter mobilis</name>
    <dbReference type="NCBI Taxonomy" id="2292256"/>
    <lineage>
        <taxon>Bacteria</taxon>
        <taxon>Pseudomonadati</taxon>
        <taxon>Pseudomonadota</taxon>
        <taxon>Alphaproteobacteria</taxon>
        <taxon>Hyphomicrobiales</taxon>
        <taxon>Nitrobacteraceae</taxon>
        <taxon>Undibacter</taxon>
    </lineage>
</organism>
<accession>A0A371B195</accession>
<dbReference type="InterPro" id="IPR055170">
    <property type="entry name" value="GFO_IDH_MocA-like_dom"/>
</dbReference>
<dbReference type="OrthoDB" id="9781031at2"/>
<proteinExistence type="predicted"/>
<dbReference type="InterPro" id="IPR036291">
    <property type="entry name" value="NAD(P)-bd_dom_sf"/>
</dbReference>
<evidence type="ECO:0000259" key="2">
    <source>
        <dbReference type="Pfam" id="PF22725"/>
    </source>
</evidence>
<dbReference type="PANTHER" id="PTHR43249">
    <property type="entry name" value="UDP-N-ACETYL-2-AMINO-2-DEOXY-D-GLUCURONATE OXIDASE"/>
    <property type="match status" value="1"/>
</dbReference>
<evidence type="ECO:0000259" key="1">
    <source>
        <dbReference type="Pfam" id="PF01408"/>
    </source>
</evidence>
<gene>
    <name evidence="3" type="ORF">DXH78_18540</name>
</gene>
<name>A0A371B195_9BRAD</name>
<reference evidence="4" key="1">
    <citation type="submission" date="2018-08" db="EMBL/GenBank/DDBJ databases">
        <authorList>
            <person name="Kim S.-J."/>
            <person name="Jung G.-Y."/>
        </authorList>
    </citation>
    <scope>NUCLEOTIDE SEQUENCE [LARGE SCALE GENOMIC DNA]</scope>
    <source>
        <strain evidence="4">GY_H</strain>
    </source>
</reference>
<keyword evidence="4" id="KW-1185">Reference proteome</keyword>
<sequence>MAKHRVGIVGLGMALKPHLKSLEELSGRVDIAACFTPSIERRKAFAAANSHPVVDSLDAILSDTSIDVVFVLTPPMSHLDLVEQCAAAGKHVLLEKPIDFTSARGEKQVAAMDKSGRTFAVMLQHRFRDASRKLRAAVQSGELGDLVSASASIRWWRTPEYFAQAGRGMKVRDGGGVLITQAIHTLDLFQSLTGPIARVTAFAKTSPLRKIDTEDIAAGAVEFRNGAIGTIDATTVSYPGFPEKLELACTNATAVLNAETLDIYFKDGRHVHHEGAASKSGGADPMAFPNDAHKGLIVDFLDAIDNKREPESSGRESLKVMRLIEAMLASAEQGQPVSIG</sequence>
<dbReference type="SUPFAM" id="SSF51735">
    <property type="entry name" value="NAD(P)-binding Rossmann-fold domains"/>
    <property type="match status" value="1"/>
</dbReference>
<dbReference type="RefSeq" id="WP_115518749.1">
    <property type="nucleotide sequence ID" value="NZ_QRGO01000003.1"/>
</dbReference>
<feature type="domain" description="Gfo/Idh/MocA-like oxidoreductase N-terminal" evidence="1">
    <location>
        <begin position="5"/>
        <end position="121"/>
    </location>
</feature>
<dbReference type="GO" id="GO:0000166">
    <property type="term" value="F:nucleotide binding"/>
    <property type="evidence" value="ECO:0007669"/>
    <property type="project" value="InterPro"/>
</dbReference>